<evidence type="ECO:0000313" key="9">
    <source>
        <dbReference type="Proteomes" id="UP001387110"/>
    </source>
</evidence>
<reference evidence="5 8" key="2">
    <citation type="journal article" date="2016" name="Front. Microbiol.">
        <title>Genomic Resource of Rice Seed Associated Bacteria.</title>
        <authorList>
            <person name="Midha S."/>
            <person name="Bansal K."/>
            <person name="Sharma S."/>
            <person name="Kumar N."/>
            <person name="Patil P.P."/>
            <person name="Chaudhry V."/>
            <person name="Patil P.B."/>
        </authorList>
    </citation>
    <scope>NUCLEOTIDE SEQUENCE [LARGE SCALE GENOMIC DNA]</scope>
    <source>
        <strain evidence="5 8">RSA11</strain>
    </source>
</reference>
<dbReference type="Pfam" id="PF04397">
    <property type="entry name" value="LytTR"/>
    <property type="match status" value="1"/>
</dbReference>
<dbReference type="Proteomes" id="UP001387110">
    <property type="component" value="Unassembled WGS sequence"/>
</dbReference>
<dbReference type="GO" id="GO:0000156">
    <property type="term" value="F:phosphorelay response regulator activity"/>
    <property type="evidence" value="ECO:0007669"/>
    <property type="project" value="InterPro"/>
</dbReference>
<dbReference type="InterPro" id="IPR007492">
    <property type="entry name" value="LytTR_DNA-bd_dom"/>
</dbReference>
<keyword evidence="6" id="KW-0238">DNA-binding</keyword>
<feature type="domain" description="HTH LytTR-type" evidence="3">
    <location>
        <begin position="128"/>
        <end position="231"/>
    </location>
</feature>
<evidence type="ECO:0000313" key="6">
    <source>
        <dbReference type="EMBL" id="MEI4463165.1"/>
    </source>
</evidence>
<dbReference type="Gene3D" id="3.40.50.2300">
    <property type="match status" value="1"/>
</dbReference>
<protein>
    <submittedName>
        <fullName evidence="6">LytTR family DNA-binding domain-containing protein</fullName>
    </submittedName>
</protein>
<keyword evidence="1" id="KW-0597">Phosphoprotein</keyword>
<dbReference type="GO" id="GO:0003677">
    <property type="term" value="F:DNA binding"/>
    <property type="evidence" value="ECO:0007669"/>
    <property type="project" value="UniProtKB-KW"/>
</dbReference>
<evidence type="ECO:0000313" key="8">
    <source>
        <dbReference type="Proteomes" id="UP000072605"/>
    </source>
</evidence>
<feature type="domain" description="Response regulatory" evidence="2">
    <location>
        <begin position="2"/>
        <end position="115"/>
    </location>
</feature>
<dbReference type="SUPFAM" id="SSF52172">
    <property type="entry name" value="CheY-like"/>
    <property type="match status" value="1"/>
</dbReference>
<comment type="caution">
    <text evidence="4">The sequence shown here is derived from an EMBL/GenBank/DDBJ whole genome shotgun (WGS) entry which is preliminary data.</text>
</comment>
<dbReference type="Pfam" id="PF00072">
    <property type="entry name" value="Response_reg"/>
    <property type="match status" value="1"/>
</dbReference>
<dbReference type="InterPro" id="IPR011006">
    <property type="entry name" value="CheY-like_superfamily"/>
</dbReference>
<accession>A0A0V8GEP6</accession>
<dbReference type="Gene3D" id="2.40.50.40">
    <property type="match status" value="1"/>
</dbReference>
<dbReference type="EMBL" id="LDQV01000038">
    <property type="protein sequence ID" value="KTR25399.1"/>
    <property type="molecule type" value="Genomic_DNA"/>
</dbReference>
<reference evidence="6 9" key="3">
    <citation type="submission" date="2023-12" db="EMBL/GenBank/DDBJ databases">
        <authorList>
            <person name="Easwaran N."/>
            <person name="Lazarus H.P.S."/>
        </authorList>
    </citation>
    <scope>NUCLEOTIDE SEQUENCE [LARGE SCALE GENOMIC DNA]</scope>
    <source>
        <strain evidence="6 9">VIT-2023</strain>
    </source>
</reference>
<dbReference type="InterPro" id="IPR001789">
    <property type="entry name" value="Sig_transdc_resp-reg_receiver"/>
</dbReference>
<dbReference type="EMBL" id="LNQL01000003">
    <property type="protein sequence ID" value="KSU48745.1"/>
    <property type="molecule type" value="Genomic_DNA"/>
</dbReference>
<dbReference type="Proteomes" id="UP000053797">
    <property type="component" value="Unassembled WGS sequence"/>
</dbReference>
<dbReference type="RefSeq" id="WP_023466772.1">
    <property type="nucleotide sequence ID" value="NZ_FMYN01000003.1"/>
</dbReference>
<dbReference type="InterPro" id="IPR046947">
    <property type="entry name" value="LytR-like"/>
</dbReference>
<gene>
    <name evidence="4" type="ORF">AS033_10465</name>
    <name evidence="5" type="ORF">RSA11_15540</name>
    <name evidence="6" type="ORF">SZL87_12055</name>
</gene>
<dbReference type="SMART" id="SM00850">
    <property type="entry name" value="LytTR"/>
    <property type="match status" value="1"/>
</dbReference>
<dbReference type="GeneID" id="90837701"/>
<dbReference type="Proteomes" id="UP000072605">
    <property type="component" value="Unassembled WGS sequence"/>
</dbReference>
<evidence type="ECO:0000259" key="3">
    <source>
        <dbReference type="PROSITE" id="PS50930"/>
    </source>
</evidence>
<dbReference type="PANTHER" id="PTHR37299">
    <property type="entry name" value="TRANSCRIPTIONAL REGULATOR-RELATED"/>
    <property type="match status" value="1"/>
</dbReference>
<dbReference type="Gene3D" id="2.20.25.10">
    <property type="match status" value="1"/>
</dbReference>
<evidence type="ECO:0000259" key="2">
    <source>
        <dbReference type="PROSITE" id="PS50110"/>
    </source>
</evidence>
<organism evidence="4 7">
    <name type="scientific">Exiguobacterium indicum</name>
    <dbReference type="NCBI Taxonomy" id="296995"/>
    <lineage>
        <taxon>Bacteria</taxon>
        <taxon>Bacillati</taxon>
        <taxon>Bacillota</taxon>
        <taxon>Bacilli</taxon>
        <taxon>Bacillales</taxon>
        <taxon>Bacillales Family XII. Incertae Sedis</taxon>
        <taxon>Exiguobacterium</taxon>
    </lineage>
</organism>
<proteinExistence type="predicted"/>
<reference evidence="4 7" key="1">
    <citation type="journal article" date="2015" name="Int. J. Syst. Evol. Microbiol.">
        <title>Exiguobacterium enclense sp. nov., isolated from sediment.</title>
        <authorList>
            <person name="Dastager S.G."/>
            <person name="Mawlankar R."/>
            <person name="Sonalkar V.V."/>
            <person name="Thorat M.N."/>
            <person name="Mual P."/>
            <person name="Verma A."/>
            <person name="Krishnamurthi S."/>
            <person name="Tang S.K."/>
            <person name="Li W.J."/>
        </authorList>
    </citation>
    <scope>NUCLEOTIDE SEQUENCE [LARGE SCALE GENOMIC DNA]</scope>
    <source>
        <strain evidence="4 7">NIO-1109</strain>
    </source>
</reference>
<dbReference type="AlphaFoldDB" id="A0A0V8GEP6"/>
<dbReference type="PROSITE" id="PS50930">
    <property type="entry name" value="HTH_LYTTR"/>
    <property type="match status" value="1"/>
</dbReference>
<keyword evidence="9" id="KW-1185">Reference proteome</keyword>
<evidence type="ECO:0000256" key="1">
    <source>
        <dbReference type="PROSITE-ProRule" id="PRU00169"/>
    </source>
</evidence>
<feature type="modified residue" description="4-aspartylphosphate" evidence="1">
    <location>
        <position position="52"/>
    </location>
</feature>
<evidence type="ECO:0000313" key="4">
    <source>
        <dbReference type="EMBL" id="KSU48745.1"/>
    </source>
</evidence>
<dbReference type="PANTHER" id="PTHR37299:SF1">
    <property type="entry name" value="STAGE 0 SPORULATION PROTEIN A HOMOLOG"/>
    <property type="match status" value="1"/>
</dbReference>
<evidence type="ECO:0000313" key="5">
    <source>
        <dbReference type="EMBL" id="KTR25399.1"/>
    </source>
</evidence>
<dbReference type="EMBL" id="JBAWKY010000003">
    <property type="protein sequence ID" value="MEI4463165.1"/>
    <property type="molecule type" value="Genomic_DNA"/>
</dbReference>
<dbReference type="PROSITE" id="PS50110">
    <property type="entry name" value="RESPONSE_REGULATORY"/>
    <property type="match status" value="1"/>
</dbReference>
<evidence type="ECO:0000313" key="7">
    <source>
        <dbReference type="Proteomes" id="UP000053797"/>
    </source>
</evidence>
<sequence length="231" mass="26240">MRTLLIEDEPLARDELRYHVTAAGLEVVGETGSVEEAERLVRSLQPDLVFLDIELTDGSGLEVAKRLKSMPRPPALLFVTAYDAHALEAFELNAYDYILKPYDPARIVRAIEKVARPLPKKAPRLERLAVETGEQLKLLSPQDINYIVAENGKTKIVTEHHAYPSNETLLELERKLQDHRFLRVHRSYLVNLSAIDAIEPWFNGAYNLKIHQIDVPVSRTYVKLLKEALGI</sequence>
<dbReference type="SMART" id="SM00448">
    <property type="entry name" value="REC"/>
    <property type="match status" value="1"/>
</dbReference>
<name>A0A0V8GEP6_9BACL</name>